<accession>A0ABM6QWX4</accession>
<name>A0ABM6QWX4_PSEO1</name>
<dbReference type="Proteomes" id="UP000235315">
    <property type="component" value="Chromosome"/>
</dbReference>
<protein>
    <submittedName>
        <fullName evidence="1">Uncharacterized protein</fullName>
    </submittedName>
</protein>
<reference evidence="1 2" key="1">
    <citation type="submission" date="2018-01" db="EMBL/GenBank/DDBJ databases">
        <title>Tropical forage species Digitaria eriantha prevents oxidative stress under low temperature conditions by the incorporation of polyhydroxybutyrate-producing endophytic bacteria.</title>
        <authorList>
            <person name="Stritzler M."/>
            <person name="Ayub N."/>
        </authorList>
    </citation>
    <scope>NUCLEOTIDE SEQUENCE [LARGE SCALE GENOMIC DNA]</scope>
    <source>
        <strain evidence="1 2">FR1</strain>
    </source>
</reference>
<keyword evidence="2" id="KW-1185">Reference proteome</keyword>
<sequence length="61" mass="6979">MGEIVSYRGCSLPSGLVLCPSSERRRQGWPHREQARSHMGSVVNKEFVFTEALLWERACSR</sequence>
<organism evidence="1 2">
    <name type="scientific">Pseudomonas ogarae (strain DSM 112162 / CECT 30235 / F113)</name>
    <dbReference type="NCBI Taxonomy" id="1114970"/>
    <lineage>
        <taxon>Bacteria</taxon>
        <taxon>Pseudomonadati</taxon>
        <taxon>Pseudomonadota</taxon>
        <taxon>Gammaproteobacteria</taxon>
        <taxon>Pseudomonadales</taxon>
        <taxon>Pseudomonadaceae</taxon>
        <taxon>Pseudomonas</taxon>
    </lineage>
</organism>
<proteinExistence type="predicted"/>
<gene>
    <name evidence="1" type="ORF">C1C98_08855</name>
</gene>
<evidence type="ECO:0000313" key="1">
    <source>
        <dbReference type="EMBL" id="AUO45559.1"/>
    </source>
</evidence>
<dbReference type="EMBL" id="CP025738">
    <property type="protein sequence ID" value="AUO45559.1"/>
    <property type="molecule type" value="Genomic_DNA"/>
</dbReference>
<evidence type="ECO:0000313" key="2">
    <source>
        <dbReference type="Proteomes" id="UP000235315"/>
    </source>
</evidence>